<comment type="caution">
    <text evidence="3">The sequence shown here is derived from an EMBL/GenBank/DDBJ whole genome shotgun (WGS) entry which is preliminary data.</text>
</comment>
<reference evidence="5 6" key="2">
    <citation type="submission" date="2018-07" db="EMBL/GenBank/DDBJ databases">
        <title>Genome sequencing of oomycete isolates from Chile give support for New Zealand origin for Phytophthora kernoviae and make available the first Nothophytophthora sp. genome.</title>
        <authorList>
            <person name="Studholme D.J."/>
            <person name="Sanfuentes E."/>
            <person name="Panda P."/>
            <person name="Hill R."/>
            <person name="Sambles C."/>
            <person name="Grant M."/>
            <person name="Williams N.M."/>
            <person name="Mcdougal R.L."/>
        </authorList>
    </citation>
    <scope>NUCLEOTIDE SEQUENCE [LARGE SCALE GENOMIC DNA]</scope>
    <source>
        <strain evidence="3">Chile2</strain>
        <strain evidence="4">Chile4</strain>
    </source>
</reference>
<keyword evidence="5" id="KW-1185">Reference proteome</keyword>
<proteinExistence type="predicted"/>
<dbReference type="EMBL" id="MAYM02001326">
    <property type="protein sequence ID" value="RLN20774.1"/>
    <property type="molecule type" value="Genomic_DNA"/>
</dbReference>
<evidence type="ECO:0000313" key="6">
    <source>
        <dbReference type="Proteomes" id="UP000285883"/>
    </source>
</evidence>
<feature type="region of interest" description="Disordered" evidence="1">
    <location>
        <begin position="115"/>
        <end position="134"/>
    </location>
</feature>
<dbReference type="Proteomes" id="UP000285624">
    <property type="component" value="Unassembled WGS sequence"/>
</dbReference>
<dbReference type="AlphaFoldDB" id="A0A421F3S6"/>
<dbReference type="Proteomes" id="UP000285883">
    <property type="component" value="Unassembled WGS sequence"/>
</dbReference>
<accession>A0A421F3S6</accession>
<evidence type="ECO:0008006" key="7">
    <source>
        <dbReference type="Google" id="ProtNLM"/>
    </source>
</evidence>
<dbReference type="EMBL" id="MBDN02000101">
    <property type="protein sequence ID" value="RLN80702.1"/>
    <property type="molecule type" value="Genomic_DNA"/>
</dbReference>
<evidence type="ECO:0000313" key="2">
    <source>
        <dbReference type="EMBL" id="KAG2527104.1"/>
    </source>
</evidence>
<dbReference type="STRING" id="325452.A0A421F3S6"/>
<evidence type="ECO:0000313" key="4">
    <source>
        <dbReference type="EMBL" id="RLN80702.1"/>
    </source>
</evidence>
<feature type="compositionally biased region" description="Basic and acidic residues" evidence="1">
    <location>
        <begin position="115"/>
        <end position="125"/>
    </location>
</feature>
<organism evidence="3 6">
    <name type="scientific">Phytophthora kernoviae</name>
    <dbReference type="NCBI Taxonomy" id="325452"/>
    <lineage>
        <taxon>Eukaryota</taxon>
        <taxon>Sar</taxon>
        <taxon>Stramenopiles</taxon>
        <taxon>Oomycota</taxon>
        <taxon>Peronosporomycetes</taxon>
        <taxon>Peronosporales</taxon>
        <taxon>Peronosporaceae</taxon>
        <taxon>Phytophthora</taxon>
    </lineage>
</organism>
<evidence type="ECO:0000313" key="3">
    <source>
        <dbReference type="EMBL" id="RLN20774.1"/>
    </source>
</evidence>
<sequence>MQLIQSTSPTKMPFLSTTKASPTLWTARLVAALWKIAVDRARKMCRQAQGGTGHSNNLYSNIVDAPGPTSIGEVCEPFEADEASIMQEAARAVVASGVVSLADLEKITGFRFSNKDEASPIKDDDTNSEAATDTSDSCSIVDCDECEEDVKAASPRAKMIYALERSNVERVEINKTRTIEDNSLVYVLEVYLSLPPSRLPVNKPNSEKMFSTPRASRLTFHVERRFSDFEELRRNVSGCVSMERQCSCKYCLDFVEYIRFAGTQPRGLVKLFSGAEKRRQMLVTFTNDFLAMGQRRAQKRGRRKCEAQELVPKLLNEFLLHGAMY</sequence>
<dbReference type="Proteomes" id="UP000792063">
    <property type="component" value="Unassembled WGS sequence"/>
</dbReference>
<protein>
    <recommendedName>
        <fullName evidence="7">PX domain-containing protein</fullName>
    </recommendedName>
</protein>
<gene>
    <name evidence="3" type="ORF">BBI17_004434</name>
    <name evidence="4" type="ORF">BBO99_00004302</name>
    <name evidence="2" type="ORF">JM18_004020</name>
</gene>
<evidence type="ECO:0000256" key="1">
    <source>
        <dbReference type="SAM" id="MobiDB-lite"/>
    </source>
</evidence>
<reference evidence="2" key="3">
    <citation type="submission" date="2020-06" db="EMBL/GenBank/DDBJ databases">
        <authorList>
            <person name="Studholme D.J."/>
        </authorList>
    </citation>
    <scope>NUCLEOTIDE SEQUENCE</scope>
    <source>
        <strain evidence="2">NZFS 3630</strain>
    </source>
</reference>
<evidence type="ECO:0000313" key="5">
    <source>
        <dbReference type="Proteomes" id="UP000285624"/>
    </source>
</evidence>
<dbReference type="EMBL" id="JPWU03000087">
    <property type="protein sequence ID" value="KAG2527104.1"/>
    <property type="molecule type" value="Genomic_DNA"/>
</dbReference>
<reference evidence="2" key="1">
    <citation type="journal article" date="2015" name="Genom Data">
        <title>Genome sequences of six Phytophthora species associated with forests in New Zealand.</title>
        <authorList>
            <person name="Studholme D.J."/>
            <person name="McDougal R.L."/>
            <person name="Sambles C."/>
            <person name="Hansen E."/>
            <person name="Hardy G."/>
            <person name="Grant M."/>
            <person name="Ganley R.J."/>
            <person name="Williams N.M."/>
        </authorList>
    </citation>
    <scope>NUCLEOTIDE SEQUENCE</scope>
    <source>
        <strain evidence="2">NZFS 3630</strain>
    </source>
</reference>
<name>A0A421F3S6_9STRA</name>